<evidence type="ECO:0000313" key="11">
    <source>
        <dbReference type="Proteomes" id="UP000265020"/>
    </source>
</evidence>
<evidence type="ECO:0000256" key="1">
    <source>
        <dbReference type="ARBA" id="ARBA00004141"/>
    </source>
</evidence>
<dbReference type="KEGG" id="cvg:107100883"/>
<dbReference type="PANTHER" id="PTHR17068:SF3">
    <property type="entry name" value="MYELOID-ASSOCIATED DIFFERENTIATION MARKER"/>
    <property type="match status" value="1"/>
</dbReference>
<dbReference type="GeneID" id="107100883"/>
<evidence type="ECO:0000256" key="5">
    <source>
        <dbReference type="ARBA" id="ARBA00023136"/>
    </source>
</evidence>
<dbReference type="GeneTree" id="ENSGT00950000182933"/>
<accession>A0A3Q2DU86</accession>
<keyword evidence="11" id="KW-1185">Reference proteome</keyword>
<dbReference type="Proteomes" id="UP000265020">
    <property type="component" value="Unassembled WGS sequence"/>
</dbReference>
<dbReference type="Pfam" id="PF01284">
    <property type="entry name" value="MARVEL"/>
    <property type="match status" value="1"/>
</dbReference>
<evidence type="ECO:0000256" key="4">
    <source>
        <dbReference type="ARBA" id="ARBA00022989"/>
    </source>
</evidence>
<evidence type="ECO:0000256" key="8">
    <source>
        <dbReference type="SAM" id="Phobius"/>
    </source>
</evidence>
<feature type="transmembrane region" description="Helical" evidence="8">
    <location>
        <begin position="74"/>
        <end position="94"/>
    </location>
</feature>
<dbReference type="InterPro" id="IPR008253">
    <property type="entry name" value="Marvel"/>
</dbReference>
<feature type="transmembrane region" description="Helical" evidence="8">
    <location>
        <begin position="185"/>
        <end position="210"/>
    </location>
</feature>
<reference evidence="10" key="2">
    <citation type="submission" date="2025-09" db="UniProtKB">
        <authorList>
            <consortium name="Ensembl"/>
        </authorList>
    </citation>
    <scope>IDENTIFICATION</scope>
</reference>
<reference evidence="10" key="1">
    <citation type="submission" date="2025-08" db="UniProtKB">
        <authorList>
            <consortium name="Ensembl"/>
        </authorList>
    </citation>
    <scope>IDENTIFICATION</scope>
</reference>
<evidence type="ECO:0000256" key="6">
    <source>
        <dbReference type="ARBA" id="ARBA00034721"/>
    </source>
</evidence>
<keyword evidence="5 7" id="KW-0472">Membrane</keyword>
<evidence type="ECO:0000313" key="10">
    <source>
        <dbReference type="Ensembl" id="ENSCVAP00000022444.1"/>
    </source>
</evidence>
<evidence type="ECO:0000256" key="3">
    <source>
        <dbReference type="ARBA" id="ARBA00022737"/>
    </source>
</evidence>
<feature type="transmembrane region" description="Helical" evidence="8">
    <location>
        <begin position="152"/>
        <end position="169"/>
    </location>
</feature>
<protein>
    <submittedName>
        <fullName evidence="10">Myeloid associated differentiation marker</fullName>
    </submittedName>
</protein>
<dbReference type="OMA" id="CTWIQRL"/>
<dbReference type="PANTHER" id="PTHR17068">
    <property type="entry name" value="MYELOID-ASSOCIATED DIFFERENTIATION MARKER MYADM FAMILY MEMBER"/>
    <property type="match status" value="1"/>
</dbReference>
<keyword evidence="3" id="KW-0677">Repeat</keyword>
<dbReference type="PROSITE" id="PS51225">
    <property type="entry name" value="MARVEL"/>
    <property type="match status" value="1"/>
</dbReference>
<feature type="domain" description="MARVEL" evidence="9">
    <location>
        <begin position="146"/>
        <end position="293"/>
    </location>
</feature>
<dbReference type="Ensembl" id="ENSCVAT00000009309.1">
    <property type="protein sequence ID" value="ENSCVAP00000022444.1"/>
    <property type="gene ID" value="ENSCVAG00000005113.1"/>
</dbReference>
<keyword evidence="4 8" id="KW-1133">Transmembrane helix</keyword>
<evidence type="ECO:0000259" key="9">
    <source>
        <dbReference type="PROSITE" id="PS51225"/>
    </source>
</evidence>
<dbReference type="GO" id="GO:0016020">
    <property type="term" value="C:membrane"/>
    <property type="evidence" value="ECO:0007669"/>
    <property type="project" value="UniProtKB-SubCell"/>
</dbReference>
<keyword evidence="2 7" id="KW-0812">Transmembrane</keyword>
<comment type="similarity">
    <text evidence="6">Belongs to the MAL family.</text>
</comment>
<dbReference type="RefSeq" id="XP_015255032.1">
    <property type="nucleotide sequence ID" value="XM_015399546.1"/>
</dbReference>
<organism evidence="10 11">
    <name type="scientific">Cyprinodon variegatus</name>
    <name type="common">Sheepshead minnow</name>
    <dbReference type="NCBI Taxonomy" id="28743"/>
    <lineage>
        <taxon>Eukaryota</taxon>
        <taxon>Metazoa</taxon>
        <taxon>Chordata</taxon>
        <taxon>Craniata</taxon>
        <taxon>Vertebrata</taxon>
        <taxon>Euteleostomi</taxon>
        <taxon>Actinopterygii</taxon>
        <taxon>Neopterygii</taxon>
        <taxon>Teleostei</taxon>
        <taxon>Neoteleostei</taxon>
        <taxon>Acanthomorphata</taxon>
        <taxon>Ovalentaria</taxon>
        <taxon>Atherinomorphae</taxon>
        <taxon>Cyprinodontiformes</taxon>
        <taxon>Cyprinodontidae</taxon>
        <taxon>Cyprinodon</taxon>
    </lineage>
</organism>
<feature type="transmembrane region" description="Helical" evidence="8">
    <location>
        <begin position="217"/>
        <end position="239"/>
    </location>
</feature>
<dbReference type="AlphaFoldDB" id="A0A3Q2DU86"/>
<name>A0A3Q2DU86_CYPVA</name>
<feature type="transmembrane region" description="Helical" evidence="8">
    <location>
        <begin position="38"/>
        <end position="62"/>
    </location>
</feature>
<dbReference type="OrthoDB" id="8757663at2759"/>
<comment type="subcellular location">
    <subcellularLocation>
        <location evidence="1">Membrane</location>
        <topology evidence="1">Multi-pass membrane protein</topology>
    </subcellularLocation>
</comment>
<evidence type="ECO:0000256" key="2">
    <source>
        <dbReference type="ARBA" id="ARBA00022692"/>
    </source>
</evidence>
<feature type="transmembrane region" description="Helical" evidence="8">
    <location>
        <begin position="268"/>
        <end position="294"/>
    </location>
</feature>
<sequence length="296" mass="33416">MPFALKTSPLLWTRLVALAFTCVAFSMAALGGRFIDHTGAFCIFCWAFSFGGTLLVILVELFNPLTRAPLSWKNFHITFACYSFLLCMSASFIFPIYFLKDSIVVFAPSQLRDLRIVSSISSCVATLAYMNEVRLTKAYQGEVTGYMTTCPGLLKVLETFVACILFVFINDPVSYDQHHSVKYCMSVYCICFILSAFIILLCIGECTYLLPFPFPRFLFTHALLAVFLYLSAAMIWVIFNFVPRYGGHTERPHNCWSSEGLCSWDKDMLIAVLTGINFILYLIDLIYSIPLVLVST</sequence>
<evidence type="ECO:0000256" key="7">
    <source>
        <dbReference type="PROSITE-ProRule" id="PRU00581"/>
    </source>
</evidence>
<dbReference type="InterPro" id="IPR047123">
    <property type="entry name" value="MYADM-like"/>
</dbReference>
<proteinExistence type="inferred from homology"/>
<feature type="transmembrane region" description="Helical" evidence="8">
    <location>
        <begin position="12"/>
        <end position="32"/>
    </location>
</feature>